<keyword evidence="6" id="KW-0862">Zinc</keyword>
<keyword evidence="3 14" id="KW-0808">Transferase</keyword>
<proteinExistence type="predicted"/>
<dbReference type="SMART" id="SM00551">
    <property type="entry name" value="ZnF_TAZ"/>
    <property type="match status" value="1"/>
</dbReference>
<evidence type="ECO:0000313" key="15">
    <source>
        <dbReference type="Proteomes" id="UP000236291"/>
    </source>
</evidence>
<dbReference type="InterPro" id="IPR000197">
    <property type="entry name" value="Znf_TAZ"/>
</dbReference>
<dbReference type="GO" id="GO:0000123">
    <property type="term" value="C:histone acetyltransferase complex"/>
    <property type="evidence" value="ECO:0007669"/>
    <property type="project" value="TreeGrafter"/>
</dbReference>
<evidence type="ECO:0000256" key="9">
    <source>
        <dbReference type="ARBA" id="ARBA00023163"/>
    </source>
</evidence>
<dbReference type="PANTHER" id="PTHR13808:SF1">
    <property type="entry name" value="HISTONE ACETYLTRANSFERASE"/>
    <property type="match status" value="1"/>
</dbReference>
<dbReference type="GO" id="GO:0003713">
    <property type="term" value="F:transcription coactivator activity"/>
    <property type="evidence" value="ECO:0007669"/>
    <property type="project" value="TreeGrafter"/>
</dbReference>
<sequence length="104" mass="11869">MNDLLLHSSQCDSAHCQYPNCRQMKGLFYHAKRCRTRIFGGCVICKKVWYLIQLHARACNKSECNVPRCSDVKEHRRRLQQQSNSQQRAGSSDGNDVEVANNAG</sequence>
<dbReference type="GO" id="GO:0008270">
    <property type="term" value="F:zinc ion binding"/>
    <property type="evidence" value="ECO:0007669"/>
    <property type="project" value="UniProtKB-KW"/>
</dbReference>
<dbReference type="GO" id="GO:0004402">
    <property type="term" value="F:histone acetyltransferase activity"/>
    <property type="evidence" value="ECO:0007669"/>
    <property type="project" value="InterPro"/>
</dbReference>
<keyword evidence="10" id="KW-0539">Nucleus</keyword>
<dbReference type="GO" id="GO:0005634">
    <property type="term" value="C:nucleus"/>
    <property type="evidence" value="ECO:0007669"/>
    <property type="project" value="UniProtKB-SubCell"/>
</dbReference>
<keyword evidence="7" id="KW-0156">Chromatin regulator</keyword>
<keyword evidence="8" id="KW-0805">Transcription regulation</keyword>
<reference evidence="14 15" key="2">
    <citation type="journal article" date="2017" name="Front. Plant Sci.">
        <title>Gene Classification and Mining of Molecular Markers Useful in Red Clover (Trifolium pratense) Breeding.</title>
        <authorList>
            <person name="Istvanek J."/>
            <person name="Dluhosova J."/>
            <person name="Dluhos P."/>
            <person name="Patkova L."/>
            <person name="Nedelnik J."/>
            <person name="Repkova J."/>
        </authorList>
    </citation>
    <scope>NUCLEOTIDE SEQUENCE [LARGE SCALE GENOMIC DNA]</scope>
    <source>
        <strain evidence="15">cv. Tatra</strain>
        <tissue evidence="14">Young leaves</tissue>
    </source>
</reference>
<dbReference type="SUPFAM" id="SSF57933">
    <property type="entry name" value="TAZ domain"/>
    <property type="match status" value="1"/>
</dbReference>
<feature type="compositionally biased region" description="Low complexity" evidence="12">
    <location>
        <begin position="80"/>
        <end position="92"/>
    </location>
</feature>
<dbReference type="GO" id="GO:0005667">
    <property type="term" value="C:transcription regulator complex"/>
    <property type="evidence" value="ECO:0007669"/>
    <property type="project" value="TreeGrafter"/>
</dbReference>
<dbReference type="InterPro" id="IPR013178">
    <property type="entry name" value="Histone_AcTrfase_Rtt109/CBP"/>
</dbReference>
<evidence type="ECO:0000256" key="5">
    <source>
        <dbReference type="ARBA" id="ARBA00022771"/>
    </source>
</evidence>
<comment type="subcellular location">
    <subcellularLocation>
        <location evidence="1">Nucleus</location>
    </subcellularLocation>
</comment>
<dbReference type="AlphaFoldDB" id="A0A2K3MWQ9"/>
<dbReference type="Proteomes" id="UP000236291">
    <property type="component" value="Unassembled WGS sequence"/>
</dbReference>
<dbReference type="PROSITE" id="PS50134">
    <property type="entry name" value="ZF_TAZ"/>
    <property type="match status" value="1"/>
</dbReference>
<evidence type="ECO:0000259" key="13">
    <source>
        <dbReference type="PROSITE" id="PS50134"/>
    </source>
</evidence>
<dbReference type="PANTHER" id="PTHR13808">
    <property type="entry name" value="CBP/P300-RELATED"/>
    <property type="match status" value="1"/>
</dbReference>
<dbReference type="EMBL" id="ASHM01013247">
    <property type="protein sequence ID" value="PNX95225.1"/>
    <property type="molecule type" value="Genomic_DNA"/>
</dbReference>
<evidence type="ECO:0000256" key="7">
    <source>
        <dbReference type="ARBA" id="ARBA00022853"/>
    </source>
</evidence>
<protein>
    <recommendedName>
        <fullName evidence="2">histone acetyltransferase</fullName>
        <ecNumber evidence="2">2.3.1.48</ecNumber>
    </recommendedName>
</protein>
<dbReference type="STRING" id="57577.A0A2K3MWQ9"/>
<comment type="catalytic activity">
    <reaction evidence="11">
        <text>L-lysyl-[protein] + acetyl-CoA = N(6)-acetyl-L-lysyl-[protein] + CoA + H(+)</text>
        <dbReference type="Rhea" id="RHEA:45948"/>
        <dbReference type="Rhea" id="RHEA-COMP:9752"/>
        <dbReference type="Rhea" id="RHEA-COMP:10731"/>
        <dbReference type="ChEBI" id="CHEBI:15378"/>
        <dbReference type="ChEBI" id="CHEBI:29969"/>
        <dbReference type="ChEBI" id="CHEBI:57287"/>
        <dbReference type="ChEBI" id="CHEBI:57288"/>
        <dbReference type="ChEBI" id="CHEBI:61930"/>
        <dbReference type="EC" id="2.3.1.48"/>
    </reaction>
</comment>
<evidence type="ECO:0000256" key="11">
    <source>
        <dbReference type="ARBA" id="ARBA00048017"/>
    </source>
</evidence>
<evidence type="ECO:0000313" key="14">
    <source>
        <dbReference type="EMBL" id="PNX95225.1"/>
    </source>
</evidence>
<reference evidence="14 15" key="1">
    <citation type="journal article" date="2014" name="Am. J. Bot.">
        <title>Genome assembly and annotation for red clover (Trifolium pratense; Fabaceae).</title>
        <authorList>
            <person name="Istvanek J."/>
            <person name="Jaros M."/>
            <person name="Krenek A."/>
            <person name="Repkova J."/>
        </authorList>
    </citation>
    <scope>NUCLEOTIDE SEQUENCE [LARGE SCALE GENOMIC DNA]</scope>
    <source>
        <strain evidence="15">cv. Tatra</strain>
        <tissue evidence="14">Young leaves</tissue>
    </source>
</reference>
<organism evidence="14 15">
    <name type="scientific">Trifolium pratense</name>
    <name type="common">Red clover</name>
    <dbReference type="NCBI Taxonomy" id="57577"/>
    <lineage>
        <taxon>Eukaryota</taxon>
        <taxon>Viridiplantae</taxon>
        <taxon>Streptophyta</taxon>
        <taxon>Embryophyta</taxon>
        <taxon>Tracheophyta</taxon>
        <taxon>Spermatophyta</taxon>
        <taxon>Magnoliopsida</taxon>
        <taxon>eudicotyledons</taxon>
        <taxon>Gunneridae</taxon>
        <taxon>Pentapetalae</taxon>
        <taxon>rosids</taxon>
        <taxon>fabids</taxon>
        <taxon>Fabales</taxon>
        <taxon>Fabaceae</taxon>
        <taxon>Papilionoideae</taxon>
        <taxon>50 kb inversion clade</taxon>
        <taxon>NPAAA clade</taxon>
        <taxon>Hologalegina</taxon>
        <taxon>IRL clade</taxon>
        <taxon>Trifolieae</taxon>
        <taxon>Trifolium</taxon>
    </lineage>
</organism>
<dbReference type="InterPro" id="IPR035898">
    <property type="entry name" value="TAZ_dom_sf"/>
</dbReference>
<keyword evidence="4" id="KW-0479">Metal-binding</keyword>
<evidence type="ECO:0000256" key="3">
    <source>
        <dbReference type="ARBA" id="ARBA00022679"/>
    </source>
</evidence>
<keyword evidence="5" id="KW-0863">Zinc-finger</keyword>
<dbReference type="Pfam" id="PF02135">
    <property type="entry name" value="zf-TAZ"/>
    <property type="match status" value="1"/>
</dbReference>
<evidence type="ECO:0000256" key="8">
    <source>
        <dbReference type="ARBA" id="ARBA00023015"/>
    </source>
</evidence>
<gene>
    <name evidence="14" type="ORF">L195_g018409</name>
</gene>
<dbReference type="GO" id="GO:0045944">
    <property type="term" value="P:positive regulation of transcription by RNA polymerase II"/>
    <property type="evidence" value="ECO:0007669"/>
    <property type="project" value="TreeGrafter"/>
</dbReference>
<feature type="region of interest" description="Disordered" evidence="12">
    <location>
        <begin position="75"/>
        <end position="104"/>
    </location>
</feature>
<dbReference type="EC" id="2.3.1.48" evidence="2"/>
<feature type="domain" description="TAZ-type" evidence="13">
    <location>
        <begin position="1"/>
        <end position="72"/>
    </location>
</feature>
<dbReference type="GO" id="GO:0031490">
    <property type="term" value="F:chromatin DNA binding"/>
    <property type="evidence" value="ECO:0007669"/>
    <property type="project" value="TreeGrafter"/>
</dbReference>
<keyword evidence="9" id="KW-0804">Transcription</keyword>
<name>A0A2K3MWQ9_TRIPR</name>
<dbReference type="Gene3D" id="1.20.1020.10">
    <property type="entry name" value="TAZ domain"/>
    <property type="match status" value="1"/>
</dbReference>
<evidence type="ECO:0000256" key="1">
    <source>
        <dbReference type="ARBA" id="ARBA00004123"/>
    </source>
</evidence>
<evidence type="ECO:0000256" key="6">
    <source>
        <dbReference type="ARBA" id="ARBA00022833"/>
    </source>
</evidence>
<evidence type="ECO:0000256" key="12">
    <source>
        <dbReference type="SAM" id="MobiDB-lite"/>
    </source>
</evidence>
<comment type="caution">
    <text evidence="14">The sequence shown here is derived from an EMBL/GenBank/DDBJ whole genome shotgun (WGS) entry which is preliminary data.</text>
</comment>
<evidence type="ECO:0000256" key="10">
    <source>
        <dbReference type="ARBA" id="ARBA00023242"/>
    </source>
</evidence>
<accession>A0A2K3MWQ9</accession>
<evidence type="ECO:0000256" key="2">
    <source>
        <dbReference type="ARBA" id="ARBA00013184"/>
    </source>
</evidence>
<evidence type="ECO:0000256" key="4">
    <source>
        <dbReference type="ARBA" id="ARBA00022723"/>
    </source>
</evidence>